<evidence type="ECO:0000313" key="4">
    <source>
        <dbReference type="Proteomes" id="UP000887116"/>
    </source>
</evidence>
<dbReference type="PROSITE" id="PS50157">
    <property type="entry name" value="ZINC_FINGER_C2H2_2"/>
    <property type="match status" value="1"/>
</dbReference>
<proteinExistence type="predicted"/>
<dbReference type="AlphaFoldDB" id="A0A8X6FBF7"/>
<dbReference type="Proteomes" id="UP000887116">
    <property type="component" value="Unassembled WGS sequence"/>
</dbReference>
<keyword evidence="1" id="KW-0862">Zinc</keyword>
<dbReference type="GO" id="GO:0008270">
    <property type="term" value="F:zinc ion binding"/>
    <property type="evidence" value="ECO:0007669"/>
    <property type="project" value="UniProtKB-KW"/>
</dbReference>
<evidence type="ECO:0000259" key="2">
    <source>
        <dbReference type="PROSITE" id="PS50157"/>
    </source>
</evidence>
<gene>
    <name evidence="3" type="primary">NCL1_60146</name>
    <name evidence="3" type="ORF">TNCT_647241</name>
</gene>
<sequence length="303" mass="35115">METEMNVHIRDLICSFCDIVFTRPSCLKRHLKNVHAHQQCGLNGGILKEFNTFSEFVTWKEEEENKTMSKYVRQRGSKTLKNGDIVMSFHCCRSGTYKPKGKGLKSLKSQGSAKIGISCPAIIKVRQSTENVVVQYFPKHKNHENQLEHLRLSESVRAAIAGRLREGVSEKKILQDIREEITVDSGRKMLIKKKDIHNIKRDFNINGYIKRHEVDAVSVKLHTHNEEIYVNQNILKETFNVLPCSSKSANNESHESKKRKIESILALIDECELTLEEESKIHRNLDSILNIYYNRKKHYNKRI</sequence>
<dbReference type="SMART" id="SM00355">
    <property type="entry name" value="ZnF_C2H2"/>
    <property type="match status" value="1"/>
</dbReference>
<protein>
    <submittedName>
        <fullName evidence="3">MULE domain-containing protein</fullName>
    </submittedName>
</protein>
<feature type="domain" description="C2H2-type" evidence="2">
    <location>
        <begin position="12"/>
        <end position="40"/>
    </location>
</feature>
<dbReference type="PANTHER" id="PTHR33936">
    <property type="entry name" value="PROTEIN CBG17840"/>
    <property type="match status" value="1"/>
</dbReference>
<keyword evidence="1" id="KW-0479">Metal-binding</keyword>
<dbReference type="InterPro" id="IPR052797">
    <property type="entry name" value="RegFact_GeneExpr_CellDeath"/>
</dbReference>
<keyword evidence="4" id="KW-1185">Reference proteome</keyword>
<evidence type="ECO:0000256" key="1">
    <source>
        <dbReference type="PROSITE-ProRule" id="PRU00042"/>
    </source>
</evidence>
<comment type="caution">
    <text evidence="3">The sequence shown here is derived from an EMBL/GenBank/DDBJ whole genome shotgun (WGS) entry which is preliminary data.</text>
</comment>
<reference evidence="3" key="1">
    <citation type="submission" date="2020-07" db="EMBL/GenBank/DDBJ databases">
        <title>Multicomponent nature underlies the extraordinary mechanical properties of spider dragline silk.</title>
        <authorList>
            <person name="Kono N."/>
            <person name="Nakamura H."/>
            <person name="Mori M."/>
            <person name="Yoshida Y."/>
            <person name="Ohtoshi R."/>
            <person name="Malay A.D."/>
            <person name="Moran D.A.P."/>
            <person name="Tomita M."/>
            <person name="Numata K."/>
            <person name="Arakawa K."/>
        </authorList>
    </citation>
    <scope>NUCLEOTIDE SEQUENCE</scope>
</reference>
<evidence type="ECO:0000313" key="3">
    <source>
        <dbReference type="EMBL" id="GFQ75562.1"/>
    </source>
</evidence>
<name>A0A8X6FBF7_TRICU</name>
<dbReference type="InterPro" id="IPR013087">
    <property type="entry name" value="Znf_C2H2_type"/>
</dbReference>
<dbReference type="PROSITE" id="PS00028">
    <property type="entry name" value="ZINC_FINGER_C2H2_1"/>
    <property type="match status" value="1"/>
</dbReference>
<dbReference type="PANTHER" id="PTHR33936:SF24">
    <property type="entry name" value="C2H2-TYPE DOMAIN-CONTAINING PROTEIN"/>
    <property type="match status" value="1"/>
</dbReference>
<accession>A0A8X6FBF7</accession>
<keyword evidence="1" id="KW-0863">Zinc-finger</keyword>
<organism evidence="3 4">
    <name type="scientific">Trichonephila clavata</name>
    <name type="common">Joro spider</name>
    <name type="synonym">Nephila clavata</name>
    <dbReference type="NCBI Taxonomy" id="2740835"/>
    <lineage>
        <taxon>Eukaryota</taxon>
        <taxon>Metazoa</taxon>
        <taxon>Ecdysozoa</taxon>
        <taxon>Arthropoda</taxon>
        <taxon>Chelicerata</taxon>
        <taxon>Arachnida</taxon>
        <taxon>Araneae</taxon>
        <taxon>Araneomorphae</taxon>
        <taxon>Entelegynae</taxon>
        <taxon>Araneoidea</taxon>
        <taxon>Nephilidae</taxon>
        <taxon>Trichonephila</taxon>
    </lineage>
</organism>
<dbReference type="OrthoDB" id="6436424at2759"/>
<dbReference type="EMBL" id="BMAO01001747">
    <property type="protein sequence ID" value="GFQ75562.1"/>
    <property type="molecule type" value="Genomic_DNA"/>
</dbReference>